<dbReference type="Pfam" id="PF00704">
    <property type="entry name" value="Glyco_hydro_18"/>
    <property type="match status" value="1"/>
</dbReference>
<reference evidence="7" key="2">
    <citation type="submission" date="2025-08" db="UniProtKB">
        <authorList>
            <consortium name="RefSeq"/>
        </authorList>
    </citation>
    <scope>IDENTIFICATION</scope>
    <source>
        <tissue evidence="7">Leaf</tissue>
    </source>
</reference>
<dbReference type="SUPFAM" id="SSF54556">
    <property type="entry name" value="Chitinase insertion domain"/>
    <property type="match status" value="1"/>
</dbReference>
<keyword evidence="1 3" id="KW-0378">Hydrolase</keyword>
<dbReference type="InterPro" id="IPR050314">
    <property type="entry name" value="Glycosyl_Hydrlase_18"/>
</dbReference>
<comment type="similarity">
    <text evidence="4">Belongs to the glycosyl hydrolase 18 family.</text>
</comment>
<dbReference type="PANTHER" id="PTHR11177:SF383">
    <property type="entry name" value="GLYCOSYL HYDROLASE FAMILY PROTEIN WITH CHITINASE INSERTION DOMAIN-CONTAINING PROTEIN"/>
    <property type="match status" value="1"/>
</dbReference>
<evidence type="ECO:0000256" key="3">
    <source>
        <dbReference type="RuleBase" id="RU000489"/>
    </source>
</evidence>
<dbReference type="InterPro" id="IPR029070">
    <property type="entry name" value="Chitinase_insertion_sf"/>
</dbReference>
<organism evidence="6 7">
    <name type="scientific">Spinacia oleracea</name>
    <name type="common">Spinach</name>
    <dbReference type="NCBI Taxonomy" id="3562"/>
    <lineage>
        <taxon>Eukaryota</taxon>
        <taxon>Viridiplantae</taxon>
        <taxon>Streptophyta</taxon>
        <taxon>Embryophyta</taxon>
        <taxon>Tracheophyta</taxon>
        <taxon>Spermatophyta</taxon>
        <taxon>Magnoliopsida</taxon>
        <taxon>eudicotyledons</taxon>
        <taxon>Gunneridae</taxon>
        <taxon>Pentapetalae</taxon>
        <taxon>Caryophyllales</taxon>
        <taxon>Chenopodiaceae</taxon>
        <taxon>Chenopodioideae</taxon>
        <taxon>Anserineae</taxon>
        <taxon>Spinacia</taxon>
    </lineage>
</organism>
<dbReference type="SMART" id="SM00636">
    <property type="entry name" value="Glyco_18"/>
    <property type="match status" value="1"/>
</dbReference>
<dbReference type="InterPro" id="IPR017853">
    <property type="entry name" value="GH"/>
</dbReference>
<feature type="domain" description="GH18" evidence="5">
    <location>
        <begin position="39"/>
        <end position="381"/>
    </location>
</feature>
<accession>A0A9R0HQU9</accession>
<dbReference type="SUPFAM" id="SSF51445">
    <property type="entry name" value="(Trans)glycosidases"/>
    <property type="match status" value="1"/>
</dbReference>
<dbReference type="GO" id="GO:0004568">
    <property type="term" value="F:chitinase activity"/>
    <property type="evidence" value="ECO:0000318"/>
    <property type="project" value="GO_Central"/>
</dbReference>
<dbReference type="InterPro" id="IPR001579">
    <property type="entry name" value="Glyco_hydro_18_chit_AS"/>
</dbReference>
<dbReference type="PANTHER" id="PTHR11177">
    <property type="entry name" value="CHITINASE"/>
    <property type="match status" value="1"/>
</dbReference>
<evidence type="ECO:0000313" key="7">
    <source>
        <dbReference type="RefSeq" id="XP_021835213.2"/>
    </source>
</evidence>
<dbReference type="Gene3D" id="3.10.50.10">
    <property type="match status" value="1"/>
</dbReference>
<dbReference type="InterPro" id="IPR011583">
    <property type="entry name" value="Chitinase_II/V-like_cat"/>
</dbReference>
<dbReference type="Gene3D" id="3.20.20.80">
    <property type="entry name" value="Glycosidases"/>
    <property type="match status" value="1"/>
</dbReference>
<dbReference type="GO" id="GO:0006032">
    <property type="term" value="P:chitin catabolic process"/>
    <property type="evidence" value="ECO:0000318"/>
    <property type="project" value="GO_Central"/>
</dbReference>
<sequence>MINHINSKLTHHYISMASFKSSISLIVLISLLHFEFSSAVKGGYWTPDNGMEASDIDSTLFTHLFCAFANFDKQTNQITVPSGCDTFPQAIRGKNSAVKAILSIGGGTVPSTDFNTMASQPSSRKAFIDSSISLAISNGYDGLDLDWEQQTQPDEMNNMATLLNEWRAAINSNGQSLILTAALHYSPIVSQAVTFPAQAISDNLDWVNVMAYDFWAPGWPGPDPILARPHASLNDPTSGNPSGSSGISAWINAGVPANKLVLGVPYYGHAWKLADANNNGILAPVVATNGQDVSFDPFGNEETPTYKQIKSLIPQNTYDDTYVTNYFSSGTTWVAYDDTDSISRKVDYAKTTGLLGYFAWRIDQDQDNWALSTLASQRWGA</sequence>
<evidence type="ECO:0000256" key="4">
    <source>
        <dbReference type="RuleBase" id="RU004453"/>
    </source>
</evidence>
<keyword evidence="6" id="KW-1185">Reference proteome</keyword>
<evidence type="ECO:0000256" key="1">
    <source>
        <dbReference type="ARBA" id="ARBA00022801"/>
    </source>
</evidence>
<name>A0A9R0HQU9_SPIOL</name>
<proteinExistence type="inferred from homology"/>
<protein>
    <submittedName>
        <fullName evidence="7">Class V chitinase</fullName>
    </submittedName>
</protein>
<dbReference type="GeneID" id="110774920"/>
<dbReference type="PROSITE" id="PS51910">
    <property type="entry name" value="GH18_2"/>
    <property type="match status" value="1"/>
</dbReference>
<dbReference type="AlphaFoldDB" id="A0A9R0HQU9"/>
<keyword evidence="2 3" id="KW-0326">Glycosidase</keyword>
<dbReference type="GO" id="GO:0005975">
    <property type="term" value="P:carbohydrate metabolic process"/>
    <property type="evidence" value="ECO:0007669"/>
    <property type="project" value="InterPro"/>
</dbReference>
<dbReference type="KEGG" id="soe:110774920"/>
<gene>
    <name evidence="7" type="primary">LOC110774920</name>
</gene>
<dbReference type="RefSeq" id="XP_021835213.2">
    <property type="nucleotide sequence ID" value="XM_021979521.2"/>
</dbReference>
<reference evidence="6" key="1">
    <citation type="journal article" date="2021" name="Nat. Commun.">
        <title>Genomic analyses provide insights into spinach domestication and the genetic basis of agronomic traits.</title>
        <authorList>
            <person name="Cai X."/>
            <person name="Sun X."/>
            <person name="Xu C."/>
            <person name="Sun H."/>
            <person name="Wang X."/>
            <person name="Ge C."/>
            <person name="Zhang Z."/>
            <person name="Wang Q."/>
            <person name="Fei Z."/>
            <person name="Jiao C."/>
            <person name="Wang Q."/>
        </authorList>
    </citation>
    <scope>NUCLEOTIDE SEQUENCE [LARGE SCALE GENOMIC DNA]</scope>
    <source>
        <strain evidence="6">cv. Varoflay</strain>
    </source>
</reference>
<dbReference type="InterPro" id="IPR001223">
    <property type="entry name" value="Glyco_hydro18_cat"/>
</dbReference>
<evidence type="ECO:0000313" key="6">
    <source>
        <dbReference type="Proteomes" id="UP000813463"/>
    </source>
</evidence>
<dbReference type="GO" id="GO:0008061">
    <property type="term" value="F:chitin binding"/>
    <property type="evidence" value="ECO:0007669"/>
    <property type="project" value="InterPro"/>
</dbReference>
<dbReference type="PROSITE" id="PS01095">
    <property type="entry name" value="GH18_1"/>
    <property type="match status" value="1"/>
</dbReference>
<dbReference type="Proteomes" id="UP000813463">
    <property type="component" value="Chromosome 2"/>
</dbReference>
<evidence type="ECO:0000259" key="5">
    <source>
        <dbReference type="PROSITE" id="PS51910"/>
    </source>
</evidence>
<evidence type="ECO:0000256" key="2">
    <source>
        <dbReference type="ARBA" id="ARBA00023295"/>
    </source>
</evidence>
<dbReference type="GO" id="GO:0005576">
    <property type="term" value="C:extracellular region"/>
    <property type="evidence" value="ECO:0000318"/>
    <property type="project" value="GO_Central"/>
</dbReference>